<feature type="compositionally biased region" description="Basic and acidic residues" evidence="1">
    <location>
        <begin position="320"/>
        <end position="383"/>
    </location>
</feature>
<dbReference type="AlphaFoldDB" id="A0A232LTZ3"/>
<sequence length="468" mass="52851">MLDENLPTFLLKSNGQQSHSSTFFLSQYGDEPVPTYLLRHLDPAAPSSKNCYAVALYDAHVPDVLFGEVMISPEWTQTSQDSSNRQSTAVPPPPEPILPSQFTIQLYNPDHQIVVRHKPKAWNSPPAWEFEMPQQTFRQPSTSTLDRSQSDPAVLNATPKLKFSWRKDGTLSKDFACYLSDKTTAPDDRKKSKEPDITVAIFTGFKELTLYEPNLSRVEIEDFKGLEIVLMLSATVIRDVFFRQLKDTFHISDLPTVAPTPGGRKSSGRKSSPTAVLAASPVQPLRNEPPAGGKPPPKPQRAQNTSPKRETQPPPLDPRTQWEIDAERARLRKQQEAEARERKKLEQEQERKTRKLLEAEERAARKKQAEIDKETERLKKIYGSEEQQYQTQPPAKANPQPRPQSHLNVPTSFTGRQSRTSASQPRPQSYQSPSSNSAPQLKEKKSFFGFRLTPAGEGKLNKQKSVMF</sequence>
<name>A0A232LTZ3_9EURO</name>
<evidence type="ECO:0000313" key="2">
    <source>
        <dbReference type="EMBL" id="OXV07554.1"/>
    </source>
</evidence>
<feature type="region of interest" description="Disordered" evidence="1">
    <location>
        <begin position="253"/>
        <end position="468"/>
    </location>
</feature>
<dbReference type="OrthoDB" id="3357341at2759"/>
<evidence type="ECO:0000313" key="3">
    <source>
        <dbReference type="Proteomes" id="UP000243515"/>
    </source>
</evidence>
<proteinExistence type="predicted"/>
<feature type="compositionally biased region" description="Polar residues" evidence="1">
    <location>
        <begin position="403"/>
        <end position="420"/>
    </location>
</feature>
<protein>
    <submittedName>
        <fullName evidence="2">Uncharacterized protein</fullName>
    </submittedName>
</protein>
<gene>
    <name evidence="2" type="ORF">Egran_04681</name>
</gene>
<dbReference type="CDD" id="cd22249">
    <property type="entry name" value="UDM1_RNF168_RNF169-like"/>
    <property type="match status" value="1"/>
</dbReference>
<dbReference type="EMBL" id="NPHW01004746">
    <property type="protein sequence ID" value="OXV07554.1"/>
    <property type="molecule type" value="Genomic_DNA"/>
</dbReference>
<reference evidence="2 3" key="1">
    <citation type="journal article" date="2015" name="Environ. Microbiol.">
        <title>Metagenome sequence of Elaphomyces granulatus from sporocarp tissue reveals Ascomycota ectomycorrhizal fingerprints of genome expansion and a Proteobacteria-rich microbiome.</title>
        <authorList>
            <person name="Quandt C.A."/>
            <person name="Kohler A."/>
            <person name="Hesse C.N."/>
            <person name="Sharpton T.J."/>
            <person name="Martin F."/>
            <person name="Spatafora J.W."/>
        </authorList>
    </citation>
    <scope>NUCLEOTIDE SEQUENCE [LARGE SCALE GENOMIC DNA]</scope>
    <source>
        <strain evidence="2 3">OSC145934</strain>
    </source>
</reference>
<dbReference type="Proteomes" id="UP000243515">
    <property type="component" value="Unassembled WGS sequence"/>
</dbReference>
<keyword evidence="3" id="KW-1185">Reference proteome</keyword>
<evidence type="ECO:0000256" key="1">
    <source>
        <dbReference type="SAM" id="MobiDB-lite"/>
    </source>
</evidence>
<feature type="compositionally biased region" description="Low complexity" evidence="1">
    <location>
        <begin position="421"/>
        <end position="440"/>
    </location>
</feature>
<organism evidence="2 3">
    <name type="scientific">Elaphomyces granulatus</name>
    <dbReference type="NCBI Taxonomy" id="519963"/>
    <lineage>
        <taxon>Eukaryota</taxon>
        <taxon>Fungi</taxon>
        <taxon>Dikarya</taxon>
        <taxon>Ascomycota</taxon>
        <taxon>Pezizomycotina</taxon>
        <taxon>Eurotiomycetes</taxon>
        <taxon>Eurotiomycetidae</taxon>
        <taxon>Eurotiales</taxon>
        <taxon>Elaphomycetaceae</taxon>
        <taxon>Elaphomyces</taxon>
    </lineage>
</organism>
<comment type="caution">
    <text evidence="2">The sequence shown here is derived from an EMBL/GenBank/DDBJ whole genome shotgun (WGS) entry which is preliminary data.</text>
</comment>
<accession>A0A232LTZ3</accession>